<accession>A0A6V7V392</accession>
<protein>
    <submittedName>
        <fullName evidence="2">Uncharacterized protein</fullName>
    </submittedName>
</protein>
<keyword evidence="1" id="KW-0472">Membrane</keyword>
<reference evidence="2 3" key="1">
    <citation type="submission" date="2020-08" db="EMBL/GenBank/DDBJ databases">
        <authorList>
            <person name="Koutsovoulos G."/>
            <person name="Danchin GJ E."/>
        </authorList>
    </citation>
    <scope>NUCLEOTIDE SEQUENCE [LARGE SCALE GENOMIC DNA]</scope>
</reference>
<organism evidence="2 3">
    <name type="scientific">Meloidogyne enterolobii</name>
    <name type="common">Root-knot nematode worm</name>
    <name type="synonym">Meloidogyne mayaguensis</name>
    <dbReference type="NCBI Taxonomy" id="390850"/>
    <lineage>
        <taxon>Eukaryota</taxon>
        <taxon>Metazoa</taxon>
        <taxon>Ecdysozoa</taxon>
        <taxon>Nematoda</taxon>
        <taxon>Chromadorea</taxon>
        <taxon>Rhabditida</taxon>
        <taxon>Tylenchina</taxon>
        <taxon>Tylenchomorpha</taxon>
        <taxon>Tylenchoidea</taxon>
        <taxon>Meloidogynidae</taxon>
        <taxon>Meloidogyninae</taxon>
        <taxon>Meloidogyne</taxon>
    </lineage>
</organism>
<keyword evidence="1" id="KW-1133">Transmembrane helix</keyword>
<name>A0A6V7V392_MELEN</name>
<feature type="transmembrane region" description="Helical" evidence="1">
    <location>
        <begin position="121"/>
        <end position="142"/>
    </location>
</feature>
<feature type="transmembrane region" description="Helical" evidence="1">
    <location>
        <begin position="154"/>
        <end position="172"/>
    </location>
</feature>
<evidence type="ECO:0000256" key="1">
    <source>
        <dbReference type="SAM" id="Phobius"/>
    </source>
</evidence>
<feature type="transmembrane region" description="Helical" evidence="1">
    <location>
        <begin position="92"/>
        <end position="109"/>
    </location>
</feature>
<dbReference type="AlphaFoldDB" id="A0A6V7V392"/>
<keyword evidence="1" id="KW-0812">Transmembrane</keyword>
<proteinExistence type="predicted"/>
<sequence>MSNKIINEFIFEDGEWISQREARIRQIIVFIFRFALGIFFSAHLWDFMFNPIWMHGYLWSLNQPYLMEGGDSLSEKSALDILEYQNKFYGPWHQMGYSLVSTLGTWLILRFAGFASVDRSVWRLILISIFCGFITAFIRSFLQQQRLFPCIHESFFVFLLIFLNGICLAINWHKKEEKEFINLKENKKENNNLNKIFNYKYTFIFLNKI</sequence>
<gene>
    <name evidence="2" type="ORF">MENT_LOCUS20728</name>
</gene>
<comment type="caution">
    <text evidence="2">The sequence shown here is derived from an EMBL/GenBank/DDBJ whole genome shotgun (WGS) entry which is preliminary data.</text>
</comment>
<dbReference type="OrthoDB" id="5839207at2759"/>
<feature type="transmembrane region" description="Helical" evidence="1">
    <location>
        <begin position="27"/>
        <end position="45"/>
    </location>
</feature>
<dbReference type="Proteomes" id="UP000580250">
    <property type="component" value="Unassembled WGS sequence"/>
</dbReference>
<dbReference type="EMBL" id="CAJEWN010000152">
    <property type="protein sequence ID" value="CAD2169394.1"/>
    <property type="molecule type" value="Genomic_DNA"/>
</dbReference>
<evidence type="ECO:0000313" key="3">
    <source>
        <dbReference type="Proteomes" id="UP000580250"/>
    </source>
</evidence>
<evidence type="ECO:0000313" key="2">
    <source>
        <dbReference type="EMBL" id="CAD2169394.1"/>
    </source>
</evidence>